<keyword evidence="2 4" id="KW-0560">Oxidoreductase</keyword>
<protein>
    <recommendedName>
        <fullName evidence="2">dTDP-4-dehydrorhamnose reductase</fullName>
        <ecNumber evidence="2">1.1.1.133</ecNumber>
    </recommendedName>
</protein>
<gene>
    <name evidence="4" type="ORF">AVDCRST_MAG92-2064</name>
</gene>
<dbReference type="UniPathway" id="UPA00124"/>
<keyword evidence="2" id="KW-0521">NADP</keyword>
<dbReference type="AlphaFoldDB" id="A0A6J4IJU9"/>
<evidence type="ECO:0000259" key="3">
    <source>
        <dbReference type="Pfam" id="PF04321"/>
    </source>
</evidence>
<organism evidence="4">
    <name type="scientific">uncultured Coleofasciculus sp</name>
    <dbReference type="NCBI Taxonomy" id="1267456"/>
    <lineage>
        <taxon>Bacteria</taxon>
        <taxon>Bacillati</taxon>
        <taxon>Cyanobacteriota</taxon>
        <taxon>Cyanophyceae</taxon>
        <taxon>Coleofasciculales</taxon>
        <taxon>Coleofasciculaceae</taxon>
        <taxon>Coleofasciculus</taxon>
        <taxon>environmental samples</taxon>
    </lineage>
</organism>
<dbReference type="Gene3D" id="3.90.25.10">
    <property type="entry name" value="UDP-galactose 4-epimerase, domain 1"/>
    <property type="match status" value="1"/>
</dbReference>
<dbReference type="PANTHER" id="PTHR10491:SF4">
    <property type="entry name" value="METHIONINE ADENOSYLTRANSFERASE 2 SUBUNIT BETA"/>
    <property type="match status" value="1"/>
</dbReference>
<dbReference type="GO" id="GO:0005829">
    <property type="term" value="C:cytosol"/>
    <property type="evidence" value="ECO:0007669"/>
    <property type="project" value="TreeGrafter"/>
</dbReference>
<dbReference type="InterPro" id="IPR029903">
    <property type="entry name" value="RmlD-like-bd"/>
</dbReference>
<dbReference type="Pfam" id="PF00232">
    <property type="entry name" value="Glyco_hydro_1"/>
    <property type="match status" value="1"/>
</dbReference>
<dbReference type="GO" id="GO:0005975">
    <property type="term" value="P:carbohydrate metabolic process"/>
    <property type="evidence" value="ECO:0007669"/>
    <property type="project" value="InterPro"/>
</dbReference>
<dbReference type="InterPro" id="IPR005913">
    <property type="entry name" value="dTDP_dehydrorham_reduct"/>
</dbReference>
<dbReference type="GO" id="GO:0008831">
    <property type="term" value="F:dTDP-4-dehydrorhamnose reductase activity"/>
    <property type="evidence" value="ECO:0007669"/>
    <property type="project" value="UniProtKB-EC"/>
</dbReference>
<dbReference type="CDD" id="cd05254">
    <property type="entry name" value="dTDP_HR_like_SDR_e"/>
    <property type="match status" value="1"/>
</dbReference>
<evidence type="ECO:0000313" key="4">
    <source>
        <dbReference type="EMBL" id="CAA9252383.1"/>
    </source>
</evidence>
<comment type="similarity">
    <text evidence="1 2">Belongs to the dTDP-4-dehydrorhamnose reductase family.</text>
</comment>
<dbReference type="InterPro" id="IPR001360">
    <property type="entry name" value="Glyco_hydro_1"/>
</dbReference>
<dbReference type="InterPro" id="IPR017853">
    <property type="entry name" value="GH"/>
</dbReference>
<comment type="function">
    <text evidence="2">Catalyzes the reduction of dTDP-6-deoxy-L-lyxo-4-hexulose to yield dTDP-L-rhamnose.</text>
</comment>
<dbReference type="InterPro" id="IPR036291">
    <property type="entry name" value="NAD(P)-bd_dom_sf"/>
</dbReference>
<dbReference type="PANTHER" id="PTHR10491">
    <property type="entry name" value="DTDP-4-DEHYDRORHAMNOSE REDUCTASE"/>
    <property type="match status" value="1"/>
</dbReference>
<dbReference type="Gene3D" id="3.20.20.80">
    <property type="entry name" value="Glycosidases"/>
    <property type="match status" value="1"/>
</dbReference>
<dbReference type="EMBL" id="CADCTM010000308">
    <property type="protein sequence ID" value="CAA9252383.1"/>
    <property type="molecule type" value="Genomic_DNA"/>
</dbReference>
<dbReference type="GO" id="GO:0019305">
    <property type="term" value="P:dTDP-rhamnose biosynthetic process"/>
    <property type="evidence" value="ECO:0007669"/>
    <property type="project" value="UniProtKB-UniPathway"/>
</dbReference>
<dbReference type="SUPFAM" id="SSF51735">
    <property type="entry name" value="NAD(P)-binding Rossmann-fold domains"/>
    <property type="match status" value="1"/>
</dbReference>
<dbReference type="EC" id="1.1.1.133" evidence="2"/>
<dbReference type="Pfam" id="PF04321">
    <property type="entry name" value="RmlD_sub_bind"/>
    <property type="match status" value="1"/>
</dbReference>
<name>A0A6J4IJU9_9CYAN</name>
<dbReference type="Gene3D" id="3.40.50.720">
    <property type="entry name" value="NAD(P)-binding Rossmann-like Domain"/>
    <property type="match status" value="1"/>
</dbReference>
<evidence type="ECO:0000256" key="2">
    <source>
        <dbReference type="RuleBase" id="RU364082"/>
    </source>
</evidence>
<evidence type="ECO:0000256" key="1">
    <source>
        <dbReference type="ARBA" id="ARBA00010944"/>
    </source>
</evidence>
<reference evidence="4" key="1">
    <citation type="submission" date="2020-02" db="EMBL/GenBank/DDBJ databases">
        <authorList>
            <person name="Meier V. D."/>
        </authorList>
    </citation>
    <scope>NUCLEOTIDE SEQUENCE</scope>
    <source>
        <strain evidence="4">AVDCRST_MAG92</strain>
    </source>
</reference>
<accession>A0A6J4IJU9</accession>
<dbReference type="GO" id="GO:0004553">
    <property type="term" value="F:hydrolase activity, hydrolyzing O-glycosyl compounds"/>
    <property type="evidence" value="ECO:0007669"/>
    <property type="project" value="InterPro"/>
</dbReference>
<sequence>MGRAGLNSELLKETYLAKEPSKLKIQTPKVEIWGGVECTVNRVGDQYFNQMARNGHATRITDLNLFAELGVTAMRYPVLWELTAPDGIECADWSWADERLGLCQKLGIRPIVGLVHHGSGPRHTSLVDPAFAQGLAQFAEAFAQRYPWVESYTPVNEPLTTARFSGLYGHWYPHGRDGATFARALITQCQAIRLAMQAIRQVNPAAQLVQTDDLGKMSSTPLLKYQAEFENERRWLSFDLLGGRVNRNHQMWNYLRALGISEAELEQFLEAPCPPNIIGINHYLTSDRFLDERIDRYPTCTHGGNGRHQYADVEAVRVCAQGAAGPRTMIKEAWERYKTPIAVTEVHLGSTREEQLRWLKEVWEAANSLRSEGVDVRAITAWSLLGAYDWNTLVTRADGHYEPGVFDLRSSDSNASIPRPRPTALARMLRELASGGEYDHPLLDVPGWWRRPQRLLYPPVSISEVEADKAPGTVQSTEEVNKLTGSVVDTSESRLATSPSLRPLVITGATGTLGRAFARLCEVRGIPYRLLTRQEMDIANPVSVEAVLRGLKPWAVVNAAGYVRVDDAEREPEACLRENALGPAVLAQCCADLGVGLLTFSSDLVFDGTSRAPYVESNAVSPLNVYGRSKAQAEVKVLEALPSALVVRTSAFFGPWDEYNFITVALRVLAQGKRFVAAEDSIISPTYIPDLVNSSLDLLIDGEEGLWHLANSGASSWADLARFAAKRAGFDPAYIDARPMETLGFTASRPSYSVLSSERGVLLPSLENAIASYFQECKIPLLK</sequence>
<proteinExistence type="inferred from homology"/>
<feature type="domain" description="RmlD-like substrate binding" evidence="3">
    <location>
        <begin position="504"/>
        <end position="759"/>
    </location>
</feature>
<dbReference type="SUPFAM" id="SSF51445">
    <property type="entry name" value="(Trans)glycosidases"/>
    <property type="match status" value="1"/>
</dbReference>
<comment type="pathway">
    <text evidence="2">Carbohydrate biosynthesis; dTDP-L-rhamnose biosynthesis.</text>
</comment>